<name>A0A6J4QVG7_9ACTN</name>
<comment type="cofactor">
    <cofactor evidence="4">
        <name>a divalent metal cation</name>
        <dbReference type="ChEBI" id="CHEBI:60240"/>
    </cofactor>
    <text evidence="4">Binds 2 divalent metal cations per subunit.</text>
</comment>
<dbReference type="PROSITE" id="PS51347">
    <property type="entry name" value="PHOSPHOTRIESTERASE_2"/>
    <property type="match status" value="1"/>
</dbReference>
<evidence type="ECO:0000256" key="3">
    <source>
        <dbReference type="PIRSR" id="PIRSR601559-50"/>
    </source>
</evidence>
<keyword evidence="2" id="KW-0378">Hydrolase</keyword>
<dbReference type="PANTHER" id="PTHR10819">
    <property type="entry name" value="PHOSPHOTRIESTERASE-RELATED"/>
    <property type="match status" value="1"/>
</dbReference>
<feature type="modified residue" description="N6-carboxylysine" evidence="3 5">
    <location>
        <position position="144"/>
    </location>
</feature>
<evidence type="ECO:0000256" key="5">
    <source>
        <dbReference type="PROSITE-ProRule" id="PRU00679"/>
    </source>
</evidence>
<dbReference type="Gene3D" id="3.20.20.140">
    <property type="entry name" value="Metal-dependent hydrolases"/>
    <property type="match status" value="1"/>
</dbReference>
<dbReference type="PANTHER" id="PTHR10819:SF3">
    <property type="entry name" value="PHOSPHOTRIESTERASE-RELATED PROTEIN"/>
    <property type="match status" value="1"/>
</dbReference>
<feature type="binding site" evidence="4">
    <location>
        <position position="23"/>
    </location>
    <ligand>
        <name>Zn(2+)</name>
        <dbReference type="ChEBI" id="CHEBI:29105"/>
        <label>1</label>
    </ligand>
</feature>
<proteinExistence type="inferred from homology"/>
<evidence type="ECO:0000256" key="4">
    <source>
        <dbReference type="PIRSR" id="PIRSR601559-51"/>
    </source>
</evidence>
<evidence type="ECO:0000256" key="2">
    <source>
        <dbReference type="ARBA" id="ARBA00022801"/>
    </source>
</evidence>
<dbReference type="InterPro" id="IPR032466">
    <property type="entry name" value="Metal_Hydrolase"/>
</dbReference>
<evidence type="ECO:0000313" key="6">
    <source>
        <dbReference type="EMBL" id="CAA9456193.1"/>
    </source>
</evidence>
<dbReference type="InterPro" id="IPR001559">
    <property type="entry name" value="Phosphotriesterase"/>
</dbReference>
<organism evidence="6">
    <name type="scientific">uncultured Rubrobacteraceae bacterium</name>
    <dbReference type="NCBI Taxonomy" id="349277"/>
    <lineage>
        <taxon>Bacteria</taxon>
        <taxon>Bacillati</taxon>
        <taxon>Actinomycetota</taxon>
        <taxon>Rubrobacteria</taxon>
        <taxon>Rubrobacterales</taxon>
        <taxon>Rubrobacteraceae</taxon>
        <taxon>environmental samples</taxon>
    </lineage>
</organism>
<dbReference type="Pfam" id="PF02126">
    <property type="entry name" value="PTE"/>
    <property type="match status" value="1"/>
</dbReference>
<dbReference type="SUPFAM" id="SSF51556">
    <property type="entry name" value="Metallo-dependent hydrolases"/>
    <property type="match status" value="1"/>
</dbReference>
<keyword evidence="1 4" id="KW-0479">Metal-binding</keyword>
<feature type="binding site" description="via carbamate group" evidence="4">
    <location>
        <position position="144"/>
    </location>
    <ligand>
        <name>Zn(2+)</name>
        <dbReference type="ChEBI" id="CHEBI:29105"/>
        <label>1</label>
    </ligand>
</feature>
<reference evidence="6" key="1">
    <citation type="submission" date="2020-02" db="EMBL/GenBank/DDBJ databases">
        <authorList>
            <person name="Meier V. D."/>
        </authorList>
    </citation>
    <scope>NUCLEOTIDE SEQUENCE</scope>
    <source>
        <strain evidence="6">AVDCRST_MAG37</strain>
    </source>
</reference>
<dbReference type="GO" id="GO:0016787">
    <property type="term" value="F:hydrolase activity"/>
    <property type="evidence" value="ECO:0007669"/>
    <property type="project" value="UniProtKB-KW"/>
</dbReference>
<dbReference type="AlphaFoldDB" id="A0A6J4QVG7"/>
<feature type="binding site" evidence="4">
    <location>
        <position position="265"/>
    </location>
    <ligand>
        <name>Zn(2+)</name>
        <dbReference type="ChEBI" id="CHEBI:29105"/>
        <label>1</label>
    </ligand>
</feature>
<gene>
    <name evidence="6" type="ORF">AVDCRST_MAG37-3093</name>
</gene>
<dbReference type="EMBL" id="CADCVD010000154">
    <property type="protein sequence ID" value="CAA9456193.1"/>
    <property type="molecule type" value="Genomic_DNA"/>
</dbReference>
<comment type="similarity">
    <text evidence="5">Belongs to the metallo-dependent hydrolases superfamily. Phosphotriesterase family.</text>
</comment>
<feature type="binding site" evidence="4">
    <location>
        <position position="25"/>
    </location>
    <ligand>
        <name>Zn(2+)</name>
        <dbReference type="ChEBI" id="CHEBI:29105"/>
        <label>1</label>
    </ligand>
</feature>
<feature type="binding site" evidence="4">
    <location>
        <position position="205"/>
    </location>
    <ligand>
        <name>Zn(2+)</name>
        <dbReference type="ChEBI" id="CHEBI:29105"/>
        <label>2</label>
    </ligand>
</feature>
<protein>
    <submittedName>
        <fullName evidence="6">Phosphotriesterase, putative</fullName>
    </submittedName>
</protein>
<feature type="binding site" evidence="4">
    <location>
        <position position="177"/>
    </location>
    <ligand>
        <name>Zn(2+)</name>
        <dbReference type="ChEBI" id="CHEBI:29105"/>
        <label>2</label>
    </ligand>
</feature>
<accession>A0A6J4QVG7</accession>
<sequence>MATTVNTVTGQISSDDLGMTLMHEHFAFGFPGFQGDTLGPYDRKAIVETGIEVAEKAKAHGVKTIVDATPNECGRDVEVLREISERAEIQIICSTGYYFEGEGAPAYFAFRQALGSAPAEVEELLMTEIADGIGDTGIKPGVVKLASSLNAITDYEKMFFMAGAKAQRETGVPIITHTQEGTMAPEQAEFLISEGADPDRIMIGHMDGNTDQAYHIGTLNHGVNIAFDRYGIQGLVGMPMDEMRTACLLGLLGTGYGDRIMLSHDTVNVWLGRPPVLPEEAAELLANWHITHLFDNIIPILKKAGITDEQINNIFVENPKKLFDS</sequence>
<dbReference type="PIRSF" id="PIRSF016839">
    <property type="entry name" value="PhP"/>
    <property type="match status" value="1"/>
</dbReference>
<dbReference type="GO" id="GO:0008270">
    <property type="term" value="F:zinc ion binding"/>
    <property type="evidence" value="ECO:0007669"/>
    <property type="project" value="InterPro"/>
</dbReference>
<evidence type="ECO:0000256" key="1">
    <source>
        <dbReference type="ARBA" id="ARBA00022723"/>
    </source>
</evidence>
<feature type="binding site" description="via carbamate group" evidence="4">
    <location>
        <position position="144"/>
    </location>
    <ligand>
        <name>Zn(2+)</name>
        <dbReference type="ChEBI" id="CHEBI:29105"/>
        <label>2</label>
    </ligand>
</feature>